<accession>A0A1H4BFK7</accession>
<keyword evidence="2" id="KW-1185">Reference proteome</keyword>
<evidence type="ECO:0000313" key="1">
    <source>
        <dbReference type="EMBL" id="SEA46876.1"/>
    </source>
</evidence>
<name>A0A1H4BFK7_9GAMM</name>
<protein>
    <submittedName>
        <fullName evidence="1">Uncharacterized protein</fullName>
    </submittedName>
</protein>
<evidence type="ECO:0000313" key="2">
    <source>
        <dbReference type="Proteomes" id="UP000187280"/>
    </source>
</evidence>
<dbReference type="EMBL" id="FNQS01000005">
    <property type="protein sequence ID" value="SEA46876.1"/>
    <property type="molecule type" value="Genomic_DNA"/>
</dbReference>
<gene>
    <name evidence="1" type="ORF">SAMN02982996_01669</name>
</gene>
<reference evidence="1 2" key="1">
    <citation type="submission" date="2016-10" db="EMBL/GenBank/DDBJ databases">
        <authorList>
            <person name="de Groot N.N."/>
        </authorList>
    </citation>
    <scope>NUCLEOTIDE SEQUENCE [LARGE SCALE GENOMIC DNA]</scope>
    <source>
        <strain evidence="1 2">ATCC 29281</strain>
    </source>
</reference>
<dbReference type="AlphaFoldDB" id="A0A1H4BFK7"/>
<proteinExistence type="predicted"/>
<dbReference type="Proteomes" id="UP000187280">
    <property type="component" value="Unassembled WGS sequence"/>
</dbReference>
<sequence>MRPISRDKISKVLPISIYRPSGPVEDIRQFGQCFAYPLYRPVAQRRLAATPCGHAKRRCRFVEP</sequence>
<organism evidence="1 2">
    <name type="scientific">Lonsdalea quercina</name>
    <dbReference type="NCBI Taxonomy" id="71657"/>
    <lineage>
        <taxon>Bacteria</taxon>
        <taxon>Pseudomonadati</taxon>
        <taxon>Pseudomonadota</taxon>
        <taxon>Gammaproteobacteria</taxon>
        <taxon>Enterobacterales</taxon>
        <taxon>Pectobacteriaceae</taxon>
        <taxon>Lonsdalea</taxon>
    </lineage>
</organism>